<name>A0A254TBR5_9BURK</name>
<dbReference type="Gene3D" id="1.10.10.10">
    <property type="entry name" value="Winged helix-like DNA-binding domain superfamily/Winged helix DNA-binding domain"/>
    <property type="match status" value="1"/>
</dbReference>
<dbReference type="InterPro" id="IPR058163">
    <property type="entry name" value="LysR-type_TF_proteobact-type"/>
</dbReference>
<dbReference type="Pfam" id="PF03466">
    <property type="entry name" value="LysR_substrate"/>
    <property type="match status" value="1"/>
</dbReference>
<dbReference type="FunFam" id="1.10.10.10:FF:000001">
    <property type="entry name" value="LysR family transcriptional regulator"/>
    <property type="match status" value="1"/>
</dbReference>
<dbReference type="SUPFAM" id="SSF53850">
    <property type="entry name" value="Periplasmic binding protein-like II"/>
    <property type="match status" value="1"/>
</dbReference>
<dbReference type="PANTHER" id="PTHR30537">
    <property type="entry name" value="HTH-TYPE TRANSCRIPTIONAL REGULATOR"/>
    <property type="match status" value="1"/>
</dbReference>
<dbReference type="Gene3D" id="3.40.190.10">
    <property type="entry name" value="Periplasmic binding protein-like II"/>
    <property type="match status" value="2"/>
</dbReference>
<dbReference type="GO" id="GO:0006351">
    <property type="term" value="P:DNA-templated transcription"/>
    <property type="evidence" value="ECO:0007669"/>
    <property type="project" value="TreeGrafter"/>
</dbReference>
<dbReference type="InterPro" id="IPR036390">
    <property type="entry name" value="WH_DNA-bd_sf"/>
</dbReference>
<organism evidence="6 7">
    <name type="scientific">Noviherbaspirillum denitrificans</name>
    <dbReference type="NCBI Taxonomy" id="1968433"/>
    <lineage>
        <taxon>Bacteria</taxon>
        <taxon>Pseudomonadati</taxon>
        <taxon>Pseudomonadota</taxon>
        <taxon>Betaproteobacteria</taxon>
        <taxon>Burkholderiales</taxon>
        <taxon>Oxalobacteraceae</taxon>
        <taxon>Noviherbaspirillum</taxon>
    </lineage>
</organism>
<comment type="caution">
    <text evidence="6">The sequence shown here is derived from an EMBL/GenBank/DDBJ whole genome shotgun (WGS) entry which is preliminary data.</text>
</comment>
<dbReference type="InterPro" id="IPR005119">
    <property type="entry name" value="LysR_subst-bd"/>
</dbReference>
<accession>A0A254TBR5</accession>
<dbReference type="NCBIfam" id="NF008352">
    <property type="entry name" value="PRK11139.1"/>
    <property type="match status" value="1"/>
</dbReference>
<feature type="domain" description="HTH lysR-type" evidence="5">
    <location>
        <begin position="7"/>
        <end position="64"/>
    </location>
</feature>
<proteinExistence type="inferred from homology"/>
<evidence type="ECO:0000256" key="2">
    <source>
        <dbReference type="ARBA" id="ARBA00023015"/>
    </source>
</evidence>
<dbReference type="Pfam" id="PF00126">
    <property type="entry name" value="HTH_1"/>
    <property type="match status" value="1"/>
</dbReference>
<evidence type="ECO:0000313" key="6">
    <source>
        <dbReference type="EMBL" id="OWW20081.1"/>
    </source>
</evidence>
<keyword evidence="2" id="KW-0805">Transcription regulation</keyword>
<sequence>MTPFRLPPLPAVRAFEAAARHGGFQSAGEELHVSAGAVAHQVKQLENWLGVTLFQRLARGVVLTPAGRQYAEAVRPLLQGLAEASETVKRHGDERVVTVTSVPSLVARWLMPRLGRLREQHPEIDMRVLASLHPADFVREGVDVAIRMGTGPYPGLKADVLLEERFSAVCSPAFKAAAPALRTPADLLRYPLLHDELDFRIPAEVTWARWLATFGVSYTGPSRPSFSHTYLTLEAAAAGQGVAIAAEPFIEEDLRSGRLVRLLPQRVLGPYRYHLLRLPDAEARPAVKAFCDWIKSEAQAATAAWEAARA</sequence>
<dbReference type="GO" id="GO:0003700">
    <property type="term" value="F:DNA-binding transcription factor activity"/>
    <property type="evidence" value="ECO:0007669"/>
    <property type="project" value="InterPro"/>
</dbReference>
<dbReference type="Proteomes" id="UP000197535">
    <property type="component" value="Unassembled WGS sequence"/>
</dbReference>
<dbReference type="CDD" id="cd08432">
    <property type="entry name" value="PBP2_GcdR_TrpI_HvrB_AmpR_like"/>
    <property type="match status" value="1"/>
</dbReference>
<dbReference type="PANTHER" id="PTHR30537:SF79">
    <property type="entry name" value="TRANSCRIPTIONAL REGULATOR-RELATED"/>
    <property type="match status" value="1"/>
</dbReference>
<evidence type="ECO:0000256" key="1">
    <source>
        <dbReference type="ARBA" id="ARBA00009437"/>
    </source>
</evidence>
<comment type="similarity">
    <text evidence="1">Belongs to the LysR transcriptional regulatory family.</text>
</comment>
<dbReference type="OrthoDB" id="9178397at2"/>
<dbReference type="PROSITE" id="PS50931">
    <property type="entry name" value="HTH_LYSR"/>
    <property type="match status" value="1"/>
</dbReference>
<dbReference type="SUPFAM" id="SSF46785">
    <property type="entry name" value="Winged helix' DNA-binding domain"/>
    <property type="match status" value="1"/>
</dbReference>
<gene>
    <name evidence="6" type="ORF">AYR66_11840</name>
</gene>
<dbReference type="GO" id="GO:0043565">
    <property type="term" value="F:sequence-specific DNA binding"/>
    <property type="evidence" value="ECO:0007669"/>
    <property type="project" value="TreeGrafter"/>
</dbReference>
<reference evidence="6 7" key="1">
    <citation type="submission" date="2016-02" db="EMBL/GenBank/DDBJ databases">
        <authorList>
            <person name="Wen L."/>
            <person name="He K."/>
            <person name="Yang H."/>
        </authorList>
    </citation>
    <scope>NUCLEOTIDE SEQUENCE [LARGE SCALE GENOMIC DNA]</scope>
    <source>
        <strain evidence="6 7">TSA40</strain>
    </source>
</reference>
<dbReference type="InterPro" id="IPR000847">
    <property type="entry name" value="LysR_HTH_N"/>
</dbReference>
<dbReference type="PRINTS" id="PR00039">
    <property type="entry name" value="HTHLYSR"/>
</dbReference>
<keyword evidence="3" id="KW-0238">DNA-binding</keyword>
<evidence type="ECO:0000259" key="5">
    <source>
        <dbReference type="PROSITE" id="PS50931"/>
    </source>
</evidence>
<evidence type="ECO:0000256" key="3">
    <source>
        <dbReference type="ARBA" id="ARBA00023125"/>
    </source>
</evidence>
<protein>
    <submittedName>
        <fullName evidence="6">LysR family transcriptional regulator</fullName>
    </submittedName>
</protein>
<dbReference type="RefSeq" id="WP_088706974.1">
    <property type="nucleotide sequence ID" value="NZ_LSTO01000001.1"/>
</dbReference>
<evidence type="ECO:0000256" key="4">
    <source>
        <dbReference type="ARBA" id="ARBA00023163"/>
    </source>
</evidence>
<keyword evidence="7" id="KW-1185">Reference proteome</keyword>
<dbReference type="InterPro" id="IPR036388">
    <property type="entry name" value="WH-like_DNA-bd_sf"/>
</dbReference>
<evidence type="ECO:0000313" key="7">
    <source>
        <dbReference type="Proteomes" id="UP000197535"/>
    </source>
</evidence>
<dbReference type="AlphaFoldDB" id="A0A254TBR5"/>
<dbReference type="EMBL" id="LSTO01000001">
    <property type="protein sequence ID" value="OWW20081.1"/>
    <property type="molecule type" value="Genomic_DNA"/>
</dbReference>
<keyword evidence="4" id="KW-0804">Transcription</keyword>